<accession>A0A833VC93</accession>
<dbReference type="AlphaFoldDB" id="A0A833VC93"/>
<name>A0A833VC93_9POAL</name>
<dbReference type="GO" id="GO:0016491">
    <property type="term" value="F:oxidoreductase activity"/>
    <property type="evidence" value="ECO:0007669"/>
    <property type="project" value="InterPro"/>
</dbReference>
<dbReference type="PANTHER" id="PTHR10742:SF313">
    <property type="entry name" value="AMINE OXIDASE"/>
    <property type="match status" value="1"/>
</dbReference>
<dbReference type="Pfam" id="PF01593">
    <property type="entry name" value="Amino_oxidase"/>
    <property type="match status" value="1"/>
</dbReference>
<dbReference type="InterPro" id="IPR002937">
    <property type="entry name" value="Amino_oxidase"/>
</dbReference>
<comment type="similarity">
    <text evidence="1">Belongs to the flavin monoamine oxidase family.</text>
</comment>
<evidence type="ECO:0000313" key="4">
    <source>
        <dbReference type="EMBL" id="KAF3320265.1"/>
    </source>
</evidence>
<organism evidence="4 5">
    <name type="scientific">Carex littledalei</name>
    <dbReference type="NCBI Taxonomy" id="544730"/>
    <lineage>
        <taxon>Eukaryota</taxon>
        <taxon>Viridiplantae</taxon>
        <taxon>Streptophyta</taxon>
        <taxon>Embryophyta</taxon>
        <taxon>Tracheophyta</taxon>
        <taxon>Spermatophyta</taxon>
        <taxon>Magnoliopsida</taxon>
        <taxon>Liliopsida</taxon>
        <taxon>Poales</taxon>
        <taxon>Cyperaceae</taxon>
        <taxon>Cyperoideae</taxon>
        <taxon>Cariceae</taxon>
        <taxon>Carex</taxon>
        <taxon>Carex subgen. Euthyceras</taxon>
    </lineage>
</organism>
<feature type="compositionally biased region" description="Basic and acidic residues" evidence="2">
    <location>
        <begin position="7"/>
        <end position="19"/>
    </location>
</feature>
<feature type="region of interest" description="Disordered" evidence="2">
    <location>
        <begin position="1"/>
        <end position="24"/>
    </location>
</feature>
<evidence type="ECO:0000259" key="3">
    <source>
        <dbReference type="Pfam" id="PF01593"/>
    </source>
</evidence>
<evidence type="ECO:0000256" key="2">
    <source>
        <dbReference type="SAM" id="MobiDB-lite"/>
    </source>
</evidence>
<dbReference type="InterPro" id="IPR050281">
    <property type="entry name" value="Flavin_monoamine_oxidase"/>
</dbReference>
<protein>
    <submittedName>
        <fullName evidence="4">Polyamine oxidase</fullName>
    </submittedName>
</protein>
<dbReference type="SUPFAM" id="SSF51905">
    <property type="entry name" value="FAD/NAD(P)-binding domain"/>
    <property type="match status" value="1"/>
</dbReference>
<dbReference type="Proteomes" id="UP000623129">
    <property type="component" value="Unassembled WGS sequence"/>
</dbReference>
<dbReference type="GO" id="GO:0006598">
    <property type="term" value="P:polyamine catabolic process"/>
    <property type="evidence" value="ECO:0007669"/>
    <property type="project" value="TreeGrafter"/>
</dbReference>
<comment type="caution">
    <text evidence="4">The sequence shown here is derived from an EMBL/GenBank/DDBJ whole genome shotgun (WGS) entry which is preliminary data.</text>
</comment>
<reference evidence="4" key="1">
    <citation type="submission" date="2020-01" db="EMBL/GenBank/DDBJ databases">
        <title>Genome sequence of Kobresia littledalei, the first chromosome-level genome in the family Cyperaceae.</title>
        <authorList>
            <person name="Qu G."/>
        </authorList>
    </citation>
    <scope>NUCLEOTIDE SEQUENCE</scope>
    <source>
        <strain evidence="4">C.B.Clarke</strain>
        <tissue evidence="4">Leaf</tissue>
    </source>
</reference>
<dbReference type="Gene3D" id="3.50.50.60">
    <property type="entry name" value="FAD/NAD(P)-binding domain"/>
    <property type="match status" value="1"/>
</dbReference>
<dbReference type="InterPro" id="IPR036188">
    <property type="entry name" value="FAD/NAD-bd_sf"/>
</dbReference>
<evidence type="ECO:0000256" key="1">
    <source>
        <dbReference type="ARBA" id="ARBA00005995"/>
    </source>
</evidence>
<proteinExistence type="inferred from homology"/>
<dbReference type="PANTHER" id="PTHR10742">
    <property type="entry name" value="FLAVIN MONOAMINE OXIDASE"/>
    <property type="match status" value="1"/>
</dbReference>
<dbReference type="EMBL" id="SWLB01000081">
    <property type="protein sequence ID" value="KAF3320265.1"/>
    <property type="molecule type" value="Genomic_DNA"/>
</dbReference>
<keyword evidence="5" id="KW-1185">Reference proteome</keyword>
<gene>
    <name evidence="4" type="ORF">FCM35_KLT22137</name>
</gene>
<sequence>MGTASEWSRHETRESRHVTDTGAVPFRDGAGSAVPFFPLSNHLRVGISAAKTLSDAGVKDFLLLEATDRIGGRIRQKNFAGLNVEIGANWVEGVNGPQLNPIWDMAKKIRLRNFYSDFANLSSNIYKQGGGLYEESEGEKSIDLADGVYDDGEKLSQSLPSSGREDISVLTMQRLKNQ</sequence>
<evidence type="ECO:0000313" key="5">
    <source>
        <dbReference type="Proteomes" id="UP000623129"/>
    </source>
</evidence>
<dbReference type="GO" id="GO:0050660">
    <property type="term" value="F:flavin adenine dinucleotide binding"/>
    <property type="evidence" value="ECO:0007669"/>
    <property type="project" value="UniProtKB-ARBA"/>
</dbReference>
<feature type="domain" description="Amine oxidase" evidence="3">
    <location>
        <begin position="46"/>
        <end position="130"/>
    </location>
</feature>
<dbReference type="OrthoDB" id="5046242at2759"/>